<accession>A0A8S1QGU3</accession>
<keyword evidence="1" id="KW-0472">Membrane</keyword>
<proteinExistence type="predicted"/>
<reference evidence="2" key="1">
    <citation type="submission" date="2021-01" db="EMBL/GenBank/DDBJ databases">
        <authorList>
            <consortium name="Genoscope - CEA"/>
            <person name="William W."/>
        </authorList>
    </citation>
    <scope>NUCLEOTIDE SEQUENCE</scope>
</reference>
<feature type="transmembrane region" description="Helical" evidence="1">
    <location>
        <begin position="72"/>
        <end position="89"/>
    </location>
</feature>
<dbReference type="EMBL" id="CAJJDM010000169">
    <property type="protein sequence ID" value="CAD8115129.1"/>
    <property type="molecule type" value="Genomic_DNA"/>
</dbReference>
<gene>
    <name evidence="2" type="ORF">PPRIM_AZ9-3.1.T1620123</name>
</gene>
<dbReference type="Proteomes" id="UP000688137">
    <property type="component" value="Unassembled WGS sequence"/>
</dbReference>
<sequence>MLITIYCDGYFYIIYSFYSYSCTNTRFQEMEILLLRIQKLILIFVCLMYVLFIYRILFYIVILVQFINYPEAQSILLSMLSFMYLIYLVKFEPLQSPFEFFQIIYRPLLIMIITCKRNRNDNLNNKKDTILIINKNLQYLIIKKMNNISIFFLIGFNILNAESQILI</sequence>
<keyword evidence="3" id="KW-1185">Reference proteome</keyword>
<comment type="caution">
    <text evidence="2">The sequence shown here is derived from an EMBL/GenBank/DDBJ whole genome shotgun (WGS) entry which is preliminary data.</text>
</comment>
<evidence type="ECO:0008006" key="4">
    <source>
        <dbReference type="Google" id="ProtNLM"/>
    </source>
</evidence>
<evidence type="ECO:0000313" key="3">
    <source>
        <dbReference type="Proteomes" id="UP000688137"/>
    </source>
</evidence>
<feature type="transmembrane region" description="Helical" evidence="1">
    <location>
        <begin position="40"/>
        <end position="66"/>
    </location>
</feature>
<protein>
    <recommendedName>
        <fullName evidence="4">Transmembrane protein</fullName>
    </recommendedName>
</protein>
<evidence type="ECO:0000256" key="1">
    <source>
        <dbReference type="SAM" id="Phobius"/>
    </source>
</evidence>
<keyword evidence="1" id="KW-0812">Transmembrane</keyword>
<name>A0A8S1QGU3_PARPR</name>
<dbReference type="AlphaFoldDB" id="A0A8S1QGU3"/>
<evidence type="ECO:0000313" key="2">
    <source>
        <dbReference type="EMBL" id="CAD8115129.1"/>
    </source>
</evidence>
<keyword evidence="1" id="KW-1133">Transmembrane helix</keyword>
<organism evidence="2 3">
    <name type="scientific">Paramecium primaurelia</name>
    <dbReference type="NCBI Taxonomy" id="5886"/>
    <lineage>
        <taxon>Eukaryota</taxon>
        <taxon>Sar</taxon>
        <taxon>Alveolata</taxon>
        <taxon>Ciliophora</taxon>
        <taxon>Intramacronucleata</taxon>
        <taxon>Oligohymenophorea</taxon>
        <taxon>Peniculida</taxon>
        <taxon>Parameciidae</taxon>
        <taxon>Paramecium</taxon>
    </lineage>
</organism>